<dbReference type="Proteomes" id="UP000220605">
    <property type="component" value="Unassembled WGS sequence"/>
</dbReference>
<dbReference type="AlphaFoldDB" id="A0A565A4B6"/>
<organism evidence="2">
    <name type="scientific">Plasmodium vivax</name>
    <name type="common">malaria parasite P. vivax</name>
    <dbReference type="NCBI Taxonomy" id="5855"/>
    <lineage>
        <taxon>Eukaryota</taxon>
        <taxon>Sar</taxon>
        <taxon>Alveolata</taxon>
        <taxon>Apicomplexa</taxon>
        <taxon>Aconoidasida</taxon>
        <taxon>Haemosporida</taxon>
        <taxon>Plasmodiidae</taxon>
        <taxon>Plasmodium</taxon>
        <taxon>Plasmodium (Plasmodium)</taxon>
    </lineage>
</organism>
<dbReference type="VEuPathDB" id="PlasmoDB:PVP01_0003800"/>
<protein>
    <submittedName>
        <fullName evidence="2">VIR protein</fullName>
    </submittedName>
</protein>
<feature type="transmembrane region" description="Helical" evidence="1">
    <location>
        <begin position="275"/>
        <end position="297"/>
    </location>
</feature>
<gene>
    <name evidence="2" type="ORF">PVP01_0003800</name>
</gene>
<reference evidence="2" key="1">
    <citation type="submission" date="2016-07" db="EMBL/GenBank/DDBJ databases">
        <authorList>
            <consortium name="Pathogen Informatics"/>
        </authorList>
    </citation>
    <scope>NUCLEOTIDE SEQUENCE</scope>
</reference>
<dbReference type="Pfam" id="PF05795">
    <property type="entry name" value="Plasmodium_Vir"/>
    <property type="match status" value="2"/>
</dbReference>
<dbReference type="VEuPathDB" id="PlasmoDB:PVX_011615"/>
<dbReference type="VEuPathDB" id="PlasmoDB:PVW1_020006000"/>
<evidence type="ECO:0000313" key="2">
    <source>
        <dbReference type="EMBL" id="VUZ99665.1"/>
    </source>
</evidence>
<dbReference type="EMBL" id="FLZR02000009">
    <property type="protein sequence ID" value="VUZ99665.1"/>
    <property type="molecule type" value="Genomic_DNA"/>
</dbReference>
<proteinExistence type="predicted"/>
<keyword evidence="1" id="KW-0812">Transmembrane</keyword>
<dbReference type="OrthoDB" id="10661678at2759"/>
<dbReference type="VEuPathDB" id="PlasmoDB:PVPAM_040009900"/>
<name>A0A565A4B6_PLAVI</name>
<keyword evidence="1" id="KW-1133">Transmembrane helix</keyword>
<dbReference type="InterPro" id="IPR008780">
    <property type="entry name" value="Plasmodium_Vir"/>
</dbReference>
<keyword evidence="1" id="KW-0472">Membrane</keyword>
<sequence>MLYPYLHYYENESDAHNSGNHNVLKSLPLYKYYEELHKAVDIYKDRQLDDHCKYCSSNQGNQSEEGSNLIKLCRGICGTIQNFDNIKQKCKKISDEKWCPYINYWLFDYALNTTNSNGYVNSFYFALTIISGSGKNLLKNCSFQNYNLDKSTFDTKKILYEFTEIYDHIKEEISGEYNLKIQSYCKHIKENFRFYNDVKIICPDSTCKYHTELQEFKKKFSESDELEFICEKCKYQKTSCKQGTNAEGDVPCLRIKGNPFLSLIYGDDPEHIINVLLNFSLISTPILALFVILFKFTPLGKSLNKLKQERKKSGRKKKEENIQDYMKNYAAYLDSEMKNRVHLGYHAT</sequence>
<accession>A0A565A4B6</accession>
<evidence type="ECO:0000256" key="1">
    <source>
        <dbReference type="SAM" id="Phobius"/>
    </source>
</evidence>